<dbReference type="OrthoDB" id="4903304at2"/>
<keyword evidence="3" id="KW-1185">Reference proteome</keyword>
<gene>
    <name evidence="2" type="ORF">AUR04nite_03900</name>
</gene>
<feature type="transmembrane region" description="Helical" evidence="1">
    <location>
        <begin position="492"/>
        <end position="512"/>
    </location>
</feature>
<dbReference type="EMBL" id="BJNY01000002">
    <property type="protein sequence ID" value="GED04858.1"/>
    <property type="molecule type" value="Genomic_DNA"/>
</dbReference>
<dbReference type="Proteomes" id="UP000316612">
    <property type="component" value="Unassembled WGS sequence"/>
</dbReference>
<reference evidence="2 3" key="1">
    <citation type="submission" date="2019-06" db="EMBL/GenBank/DDBJ databases">
        <title>Whole genome shotgun sequence of Glutamicibacter uratoxydans NBRC 15515.</title>
        <authorList>
            <person name="Hosoyama A."/>
            <person name="Uohara A."/>
            <person name="Ohji S."/>
            <person name="Ichikawa N."/>
        </authorList>
    </citation>
    <scope>NUCLEOTIDE SEQUENCE [LARGE SCALE GENOMIC DNA]</scope>
    <source>
        <strain evidence="2 3">NBRC 15515</strain>
    </source>
</reference>
<feature type="transmembrane region" description="Helical" evidence="1">
    <location>
        <begin position="21"/>
        <end position="45"/>
    </location>
</feature>
<name>A0A4Y4DNE6_GLUUR</name>
<accession>A0A4Y4DNE6</accession>
<keyword evidence="1" id="KW-0472">Membrane</keyword>
<evidence type="ECO:0000256" key="1">
    <source>
        <dbReference type="SAM" id="Phobius"/>
    </source>
</evidence>
<feature type="transmembrane region" description="Helical" evidence="1">
    <location>
        <begin position="197"/>
        <end position="222"/>
    </location>
</feature>
<dbReference type="RefSeq" id="WP_141361412.1">
    <property type="nucleotide sequence ID" value="NZ_BAAAJL010000003.1"/>
</dbReference>
<evidence type="ECO:0000313" key="3">
    <source>
        <dbReference type="Proteomes" id="UP000316612"/>
    </source>
</evidence>
<organism evidence="2 3">
    <name type="scientific">Glutamicibacter uratoxydans</name>
    <name type="common">Arthrobacter uratoxydans</name>
    <dbReference type="NCBI Taxonomy" id="43667"/>
    <lineage>
        <taxon>Bacteria</taxon>
        <taxon>Bacillati</taxon>
        <taxon>Actinomycetota</taxon>
        <taxon>Actinomycetes</taxon>
        <taxon>Micrococcales</taxon>
        <taxon>Micrococcaceae</taxon>
        <taxon>Glutamicibacter</taxon>
    </lineage>
</organism>
<dbReference type="AlphaFoldDB" id="A0A4Y4DNE6"/>
<sequence>MSRRRQYTDSQGRRLRRPQSWALIPAVLMAVLTTITAAVGINTFLEAQETGQPRYEVKIVVEGTQDWNISQRTVDAAMDAPILSHQPLTLTVTDRFLSGDERLRGILPGKDIVLSTQLENKDPADSTPEYRFTGTAVRADLAEARDHRAYEEPLDVSFEIDNAFRDNLGLGHGPKAVVAAAQRAAIVLYDPPNTNPVFWISLIGLGASATAVFLLLSVRYSLRWEAKHRRLAAAQRKLARVVLDLEALEATYYAAPAKDRPEGFKNSWNQLRKLSLDLARSEDPLVAALFSRSSCFTEQTAKQLGEFEAAARRLTSLSDALMGAGSVHARLAGTGSTFDQLSSPVNEALNRLLIRLEQAPGQMVANADIEELRAALGRLLDAASGDAKNHQAIAAWHEAEQQIVALAIKLKKQLSRYPHGKVLAPAPAAQDYLELKKSLGLDASAAKDGYANAAYVDALVRSITGDTLESDRQAPQKKSAHRRIDALYRPRGVLLALGLAGVLLVGMIPAGITAAQLTGEPFADREGTGLGANLQIDDPSGELSNTEIIRYVDSDFPVPTNMVVAVRDAEAYLKLKTEQGADYRTAQPKSILDALHRIKQEFPALLNPETKELNSGTAIIPVFYTDEGTAIVPGLISPEVSAGKYTIGGSSNWEYGSIYESKYPEITIAHAVDDYAVGLEHNGFEEDTSVSFGQLFWLFTWLFFFTVLNLALGVRFLLTASGSLGRFGRGTAELRGASAKLERLLIGLDDAQINAVAVLGASKNGEADDAGQRLFERALAMALREERELEATPAIERLRRGFSARVAHLDHLADVLADRDADVARRAQALIRATRGAGGDEPKDVALPGE</sequence>
<proteinExistence type="predicted"/>
<feature type="transmembrane region" description="Helical" evidence="1">
    <location>
        <begin position="695"/>
        <end position="718"/>
    </location>
</feature>
<keyword evidence="1" id="KW-0812">Transmembrane</keyword>
<evidence type="ECO:0000313" key="2">
    <source>
        <dbReference type="EMBL" id="GED04858.1"/>
    </source>
</evidence>
<protein>
    <submittedName>
        <fullName evidence="2">Uncharacterized protein</fullName>
    </submittedName>
</protein>
<comment type="caution">
    <text evidence="2">The sequence shown here is derived from an EMBL/GenBank/DDBJ whole genome shotgun (WGS) entry which is preliminary data.</text>
</comment>
<keyword evidence="1" id="KW-1133">Transmembrane helix</keyword>